<dbReference type="Proteomes" id="UP000192276">
    <property type="component" value="Unassembled WGS sequence"/>
</dbReference>
<organism evidence="1 2">
    <name type="scientific">Niastella populi</name>
    <dbReference type="NCBI Taxonomy" id="550983"/>
    <lineage>
        <taxon>Bacteria</taxon>
        <taxon>Pseudomonadati</taxon>
        <taxon>Bacteroidota</taxon>
        <taxon>Chitinophagia</taxon>
        <taxon>Chitinophagales</taxon>
        <taxon>Chitinophagaceae</taxon>
        <taxon>Niastella</taxon>
    </lineage>
</organism>
<protein>
    <submittedName>
        <fullName evidence="1">Uncharacterized protein</fullName>
    </submittedName>
</protein>
<name>A0A1V9G0S9_9BACT</name>
<reference evidence="2" key="1">
    <citation type="submission" date="2016-04" db="EMBL/GenBank/DDBJ databases">
        <authorList>
            <person name="Chen L."/>
            <person name="Zhuang W."/>
            <person name="Wang G."/>
        </authorList>
    </citation>
    <scope>NUCLEOTIDE SEQUENCE [LARGE SCALE GENOMIC DNA]</scope>
    <source>
        <strain evidence="2">208</strain>
    </source>
</reference>
<proteinExistence type="predicted"/>
<dbReference type="STRING" id="550983.A4R26_33730"/>
<dbReference type="OrthoDB" id="9896686at2"/>
<gene>
    <name evidence="1" type="ORF">A4R26_33730</name>
</gene>
<accession>A0A1V9G0S9</accession>
<sequence length="92" mass="10457">MLQKLSTGGKIEVKADDLLKWGFLRVNEIAEVKQQISHGNEEFISNFFTGKVIKEGLGFDVRNAIIYELFNRQTGSKTDDETGYLYIPLLSE</sequence>
<dbReference type="AlphaFoldDB" id="A0A1V9G0S9"/>
<comment type="caution">
    <text evidence="1">The sequence shown here is derived from an EMBL/GenBank/DDBJ whole genome shotgun (WGS) entry which is preliminary data.</text>
</comment>
<evidence type="ECO:0000313" key="1">
    <source>
        <dbReference type="EMBL" id="OQP64203.1"/>
    </source>
</evidence>
<keyword evidence="2" id="KW-1185">Reference proteome</keyword>
<dbReference type="EMBL" id="LWBP01000090">
    <property type="protein sequence ID" value="OQP64203.1"/>
    <property type="molecule type" value="Genomic_DNA"/>
</dbReference>
<evidence type="ECO:0000313" key="2">
    <source>
        <dbReference type="Proteomes" id="UP000192276"/>
    </source>
</evidence>
<dbReference type="RefSeq" id="WP_081163640.1">
    <property type="nucleotide sequence ID" value="NZ_LWBP01000090.1"/>
</dbReference>